<dbReference type="InParanoid" id="A7TD91"/>
<proteinExistence type="predicted"/>
<dbReference type="EMBL" id="DS477441">
    <property type="protein sequence ID" value="EDO25962.1"/>
    <property type="molecule type" value="Genomic_DNA"/>
</dbReference>
<sequence length="143" mass="16708">QYVIDHPSYEANQIKRNKELSDMLGQSEGQEMLLYEVEDEEKRAPHRYYSSDRPQGIGLVWESYKLDPYVQKLAEAVFNFQEKVDDLLSSVEKIDIEVRSLDTCSYNNQTFRDVLGKIQKAVDELNLHSYSNLPSWVNTLDQQ</sequence>
<evidence type="ECO:0000313" key="2">
    <source>
        <dbReference type="Proteomes" id="UP000001593"/>
    </source>
</evidence>
<dbReference type="Proteomes" id="UP000001593">
    <property type="component" value="Unassembled WGS sequence"/>
</dbReference>
<dbReference type="AlphaFoldDB" id="A7TD91"/>
<gene>
    <name evidence="1" type="ORF">NEMVEDRAFT_v1g225543</name>
</gene>
<reference evidence="1 2" key="1">
    <citation type="journal article" date="2007" name="Science">
        <title>Sea anemone genome reveals ancestral eumetazoan gene repertoire and genomic organization.</title>
        <authorList>
            <person name="Putnam N.H."/>
            <person name="Srivastava M."/>
            <person name="Hellsten U."/>
            <person name="Dirks B."/>
            <person name="Chapman J."/>
            <person name="Salamov A."/>
            <person name="Terry A."/>
            <person name="Shapiro H."/>
            <person name="Lindquist E."/>
            <person name="Kapitonov V.V."/>
            <person name="Jurka J."/>
            <person name="Genikhovich G."/>
            <person name="Grigoriev I.V."/>
            <person name="Lucas S.M."/>
            <person name="Steele R.E."/>
            <person name="Finnerty J.R."/>
            <person name="Technau U."/>
            <person name="Martindale M.Q."/>
            <person name="Rokhsar D.S."/>
        </authorList>
    </citation>
    <scope>NUCLEOTIDE SEQUENCE [LARGE SCALE GENOMIC DNA]</scope>
    <source>
        <strain evidence="2">CH2 X CH6</strain>
    </source>
</reference>
<evidence type="ECO:0000313" key="1">
    <source>
        <dbReference type="EMBL" id="EDO25962.1"/>
    </source>
</evidence>
<dbReference type="eggNOG" id="KOG3595">
    <property type="taxonomic scope" value="Eukaryota"/>
</dbReference>
<accession>A7TD91</accession>
<feature type="non-terminal residue" evidence="1">
    <location>
        <position position="143"/>
    </location>
</feature>
<dbReference type="HOGENOM" id="CLU_1811057_0_0_1"/>
<name>A7TD91_NEMVE</name>
<dbReference type="STRING" id="45351.A7TD91"/>
<feature type="non-terminal residue" evidence="1">
    <location>
        <position position="1"/>
    </location>
</feature>
<keyword evidence="2" id="KW-1185">Reference proteome</keyword>
<dbReference type="PhylomeDB" id="A7TD91"/>
<protein>
    <submittedName>
        <fullName evidence="1">Uncharacterized protein</fullName>
    </submittedName>
</protein>
<organism evidence="1 2">
    <name type="scientific">Nematostella vectensis</name>
    <name type="common">Starlet sea anemone</name>
    <dbReference type="NCBI Taxonomy" id="45351"/>
    <lineage>
        <taxon>Eukaryota</taxon>
        <taxon>Metazoa</taxon>
        <taxon>Cnidaria</taxon>
        <taxon>Anthozoa</taxon>
        <taxon>Hexacorallia</taxon>
        <taxon>Actiniaria</taxon>
        <taxon>Edwardsiidae</taxon>
        <taxon>Nematostella</taxon>
    </lineage>
</organism>